<dbReference type="InterPro" id="IPR006143">
    <property type="entry name" value="RND_pump_MFP"/>
</dbReference>
<sequence length="441" mass="48647">MGELTVKSSVKEIIDRTLRLTCLRVRNGIAGILCSWNGDNVRRTCLISFAIILAVSMLISCGQQQNKKPPPPPMKVGTLKVDKGTIEQVLELSGTLNFVANTTVSSEVSAQVKSIEVADGQALEVDQVLLVFDDTKIKETANQASANLQKDEATLAYNKIEWEKNLELFKSGSISHTQYEQKLSNYQNALAQVEADKAVLAKALQDLNKTTVKAPVAGLLSNRYVERGDWVSEAGKLFMISDYTRVYLEAYLSDIDVGRLNVKRILTGGIEGEVTIDSYPGKAFFGKLTYIQPVANQGRLFQVRVYLDNPDMLLLQGMFARGRTVYKEIPDCTRVPLQALLEQIRDNDYNAVYVVDSDRKAQLRRTKIGLTDAKNAQVLEGLKDGDTVVVYGKEILSSGQPLEPSEIQKPAKASRGKETAVEAPKMQQESPKTPGNGNKRS</sequence>
<evidence type="ECO:0000259" key="5">
    <source>
        <dbReference type="Pfam" id="PF25967"/>
    </source>
</evidence>
<dbReference type="GO" id="GO:0015562">
    <property type="term" value="F:efflux transmembrane transporter activity"/>
    <property type="evidence" value="ECO:0007669"/>
    <property type="project" value="TreeGrafter"/>
</dbReference>
<comment type="similarity">
    <text evidence="1">Belongs to the membrane fusion protein (MFP) (TC 8.A.1) family.</text>
</comment>
<dbReference type="eggNOG" id="COG0845">
    <property type="taxonomic scope" value="Bacteria"/>
</dbReference>
<feature type="domain" description="CusB-like beta-barrel" evidence="4">
    <location>
        <begin position="269"/>
        <end position="323"/>
    </location>
</feature>
<evidence type="ECO:0000256" key="3">
    <source>
        <dbReference type="SAM" id="MobiDB-lite"/>
    </source>
</evidence>
<dbReference type="AlphaFoldDB" id="I4CAL7"/>
<dbReference type="HOGENOM" id="CLU_018816_14_4_7"/>
<feature type="compositionally biased region" description="Polar residues" evidence="3">
    <location>
        <begin position="427"/>
        <end position="441"/>
    </location>
</feature>
<dbReference type="STRING" id="706587.Desti_3966"/>
<evidence type="ECO:0000313" key="7">
    <source>
        <dbReference type="EMBL" id="AFM26608.1"/>
    </source>
</evidence>
<dbReference type="EMBL" id="CP003360">
    <property type="protein sequence ID" value="AFM26608.1"/>
    <property type="molecule type" value="Genomic_DNA"/>
</dbReference>
<accession>I4CAL7</accession>
<dbReference type="Gene3D" id="2.40.30.170">
    <property type="match status" value="1"/>
</dbReference>
<reference evidence="8" key="1">
    <citation type="submission" date="2012-06" db="EMBL/GenBank/DDBJ databases">
        <title>Complete sequence of chromosome of Desulfomonile tiedjei DSM 6799.</title>
        <authorList>
            <person name="Lucas S."/>
            <person name="Copeland A."/>
            <person name="Lapidus A."/>
            <person name="Glavina del Rio T."/>
            <person name="Dalin E."/>
            <person name="Tice H."/>
            <person name="Bruce D."/>
            <person name="Goodwin L."/>
            <person name="Pitluck S."/>
            <person name="Peters L."/>
            <person name="Ovchinnikova G."/>
            <person name="Zeytun A."/>
            <person name="Lu M."/>
            <person name="Kyrpides N."/>
            <person name="Mavromatis K."/>
            <person name="Ivanova N."/>
            <person name="Brettin T."/>
            <person name="Detter J.C."/>
            <person name="Han C."/>
            <person name="Larimer F."/>
            <person name="Land M."/>
            <person name="Hauser L."/>
            <person name="Markowitz V."/>
            <person name="Cheng J.-F."/>
            <person name="Hugenholtz P."/>
            <person name="Woyke T."/>
            <person name="Wu D."/>
            <person name="Spring S."/>
            <person name="Schroeder M."/>
            <person name="Brambilla E."/>
            <person name="Klenk H.-P."/>
            <person name="Eisen J.A."/>
        </authorList>
    </citation>
    <scope>NUCLEOTIDE SEQUENCE [LARGE SCALE GENOMIC DNA]</scope>
    <source>
        <strain evidence="8">ATCC 49306 / DSM 6799 / DCB-1</strain>
    </source>
</reference>
<feature type="domain" description="Multidrug resistance protein MdtA-like C-terminal permuted SH3" evidence="5">
    <location>
        <begin position="335"/>
        <end position="392"/>
    </location>
</feature>
<organism evidence="7 8">
    <name type="scientific">Desulfomonile tiedjei (strain ATCC 49306 / DSM 6799 / DCB-1)</name>
    <dbReference type="NCBI Taxonomy" id="706587"/>
    <lineage>
        <taxon>Bacteria</taxon>
        <taxon>Pseudomonadati</taxon>
        <taxon>Thermodesulfobacteriota</taxon>
        <taxon>Desulfomonilia</taxon>
        <taxon>Desulfomonilales</taxon>
        <taxon>Desulfomonilaceae</taxon>
        <taxon>Desulfomonile</taxon>
    </lineage>
</organism>
<dbReference type="Gene3D" id="2.40.50.100">
    <property type="match status" value="1"/>
</dbReference>
<dbReference type="KEGG" id="dti:Desti_3966"/>
<evidence type="ECO:0000259" key="6">
    <source>
        <dbReference type="Pfam" id="PF25973"/>
    </source>
</evidence>
<feature type="domain" description="CzcB-like barrel-sandwich hybrid" evidence="6">
    <location>
        <begin position="103"/>
        <end position="242"/>
    </location>
</feature>
<dbReference type="PANTHER" id="PTHR30469">
    <property type="entry name" value="MULTIDRUG RESISTANCE PROTEIN MDTA"/>
    <property type="match status" value="1"/>
</dbReference>
<keyword evidence="8" id="KW-1185">Reference proteome</keyword>
<name>I4CAL7_DESTA</name>
<dbReference type="Gene3D" id="1.10.287.470">
    <property type="entry name" value="Helix hairpin bin"/>
    <property type="match status" value="1"/>
</dbReference>
<evidence type="ECO:0000256" key="1">
    <source>
        <dbReference type="ARBA" id="ARBA00009477"/>
    </source>
</evidence>
<dbReference type="Proteomes" id="UP000006055">
    <property type="component" value="Chromosome"/>
</dbReference>
<evidence type="ECO:0000313" key="8">
    <source>
        <dbReference type="Proteomes" id="UP000006055"/>
    </source>
</evidence>
<evidence type="ECO:0000259" key="4">
    <source>
        <dbReference type="Pfam" id="PF25954"/>
    </source>
</evidence>
<gene>
    <name evidence="7" type="ordered locus">Desti_3966</name>
</gene>
<feature type="region of interest" description="Disordered" evidence="3">
    <location>
        <begin position="400"/>
        <end position="441"/>
    </location>
</feature>
<dbReference type="SUPFAM" id="SSF111369">
    <property type="entry name" value="HlyD-like secretion proteins"/>
    <property type="match status" value="1"/>
</dbReference>
<evidence type="ECO:0000256" key="2">
    <source>
        <dbReference type="SAM" id="Coils"/>
    </source>
</evidence>
<dbReference type="NCBIfam" id="TIGR01730">
    <property type="entry name" value="RND_mfp"/>
    <property type="match status" value="1"/>
</dbReference>
<proteinExistence type="inferred from homology"/>
<dbReference type="InterPro" id="IPR058792">
    <property type="entry name" value="Beta-barrel_RND_2"/>
</dbReference>
<protein>
    <submittedName>
        <fullName evidence="7">RND family efflux transporter, MFP subunit</fullName>
    </submittedName>
</protein>
<dbReference type="Pfam" id="PF25967">
    <property type="entry name" value="RND-MFP_C"/>
    <property type="match status" value="1"/>
</dbReference>
<dbReference type="InterPro" id="IPR058627">
    <property type="entry name" value="MdtA-like_C"/>
</dbReference>
<dbReference type="GO" id="GO:1990281">
    <property type="term" value="C:efflux pump complex"/>
    <property type="evidence" value="ECO:0007669"/>
    <property type="project" value="TreeGrafter"/>
</dbReference>
<feature type="coiled-coil region" evidence="2">
    <location>
        <begin position="176"/>
        <end position="210"/>
    </location>
</feature>
<dbReference type="InterPro" id="IPR058647">
    <property type="entry name" value="BSH_CzcB-like"/>
</dbReference>
<keyword evidence="2" id="KW-0175">Coiled coil</keyword>
<dbReference type="Pfam" id="PF25973">
    <property type="entry name" value="BSH_CzcB"/>
    <property type="match status" value="1"/>
</dbReference>
<dbReference type="Pfam" id="PF25954">
    <property type="entry name" value="Beta-barrel_RND_2"/>
    <property type="match status" value="1"/>
</dbReference>
<dbReference type="Gene3D" id="2.40.420.20">
    <property type="match status" value="1"/>
</dbReference>